<evidence type="ECO:0000313" key="19">
    <source>
        <dbReference type="Proteomes" id="UP000215902"/>
    </source>
</evidence>
<feature type="domain" description="Piezo non-specific cation channel cap" evidence="13">
    <location>
        <begin position="2311"/>
        <end position="2620"/>
    </location>
</feature>
<feature type="domain" description="Piezo THU9 and anchor" evidence="17">
    <location>
        <begin position="2015"/>
        <end position="2255"/>
    </location>
</feature>
<feature type="region of interest" description="Disordered" evidence="11">
    <location>
        <begin position="2424"/>
        <end position="2449"/>
    </location>
</feature>
<feature type="transmembrane region" description="Helical" evidence="12">
    <location>
        <begin position="52"/>
        <end position="73"/>
    </location>
</feature>
<feature type="transmembrane region" description="Helical" evidence="12">
    <location>
        <begin position="2122"/>
        <end position="2142"/>
    </location>
</feature>
<dbReference type="Pfam" id="PF15917">
    <property type="entry name" value="Piezo_TM25-28"/>
    <property type="match status" value="1"/>
</dbReference>
<feature type="transmembrane region" description="Helical" evidence="12">
    <location>
        <begin position="1798"/>
        <end position="1816"/>
    </location>
</feature>
<evidence type="ECO:0000313" key="18">
    <source>
        <dbReference type="EMBL" id="PAA71314.1"/>
    </source>
</evidence>
<evidence type="ECO:0000256" key="12">
    <source>
        <dbReference type="SAM" id="Phobius"/>
    </source>
</evidence>
<sequence>MVRIKKILLLSKGLIQLFLFIGCLIRYNLFSLVYLLFLLLSPFVSFSKEYSFLLYNAILIVCSGIFALSSAAFQTVLAVNPPYGRLVNDCQIDQKWRLIGLQRLDNAEPHDAARLLLPDPLLLLAACVLLATVRSRRRDCFQRQQQQQQQQQQQEASSSTSSPEADAYNSLLLRFTACGGSRIFHLALMCAAAVCSPSLLASPYILAFVINLFLRSICPANARRRRIEGAVARCLMLYAFVHLLAHYCYQLPAVHYNSAGNSTQARFLGLHYLLQNYCPSPQIVFSSTARVNEYAAPLLLLCFYFCTCLLLRMHRWELSRLPVSGARAATFSSSNILETGRAAGDNADGSRLLPVEEDQPAASQQPQQRLEAAKTAAERAAAFTSEACQRLLIRCLTWLQCRLGRVSHIGALIGAMCWSVTYVSLATLPFLLLACLLWVLPGTRRSTLTLSPLLAAYGTVLLLSNYAFNFQLPEVYLARFNESQLAQAGLQVYTRPMRSLAMQSLFCCSFYFALSVLLTERGIRRSSGSGAVGGGGGGGLPLNYMSSASPAATLATSTTSLVGATVSRLENLAKTLLPRYSLLLCCLFWLLVCTRTKVSISHVIVMAIFLYFVFCFCVSYSFWKRQVLPLLVVVISYSMLSLLVIYAYQFESVPEFITRVTGLQQSTLRQIGIEKYETPQLFLNLLFPTSFIIVIMIHLKNFHKHFINIGHNGEPAAAAASGNRSDSRNRRGNNIYMRRARGRAARSSRFDAPDRSAPQASTAATTAEQQRQHGEEPPQPSDSASNGPEWLFAKAAKLHGYYTSRLEPTLWRLLELHSHRAIGLLIVCMASRPLANTGNFDASNAVYMLLMPLYLLLPRFVSIIYLAWSSIIILAKMIYQLELVREALQPYVISNCTTDMTLPDPPSAATYLPTQLSDNLLYFGLFVSPDPAQFAPAQVALVACLACQHLIRRYCRHRRKQSSTGVAGAQEDDPTPASAHLVFPAFTFRAFEQFYTSRMAAAVVTSGGGDCLVVPPAQAAEQQRGLPHSLASAAVQFIANFGCYKLGLELSYFALVVCACLRVDALSCLYLGLLLVFGFLSRPATGRFWPLLHLLLGLAFGLQFCLACGLPPFLCLRYPWFTPANCGLFTDNLRQWLFLPAYNVPPRAEKLIADYFVLVLVTCQSRVFQLESSAGGRAGGVTRDTCMGSNNPVWRDMATETRLRCSFISAKSSELLGFLFRLVFCWLFWACSLLLLVLGFLSFNLFSFLYILVAFYLLANGHRFLLQKRRRLIRLWNLVLGLNVFVMLCKCALQLVGCSVSLNANARPWMRQLLRIQCLNMHVFDDYVALDKNWDDTVNNPGIAMDIVCFILLVIQKRVFLTRYFTEVRLDTELQSSFMSKGARIITLTLRRIWYENKRLEENEISYIRRKVDTLRPRQRQGRELTEHFLMVRSGTKDMFFKTDAQGRRRLSLDETDGQKDEPPNPQQLHSNAAEILFEQSLLKVTEFAHKPSLALRKAMVSLHRRQSRASGLDDDQAKRQSSERHTASPIPSMSDDNLAASSAAPLGRTSPFPLAIPEVELEADANEEDEDDAQSDVFDGISASAAVSGNLGAAVASADNLAAAAALATTADELDHLSSKTELASEVSDEKMMALTESLLDKIMYGLERICQALDRATADYRNIEEQISRSKLQAKGLRLETAQQASGDGEAVSDGLLTDRLLQLTIDPMPREQIESADDAHESAPPRPLPLPNGWWDAISRLFQLLQYLLLSRVTQLCYTLMVAYHLFHMSIFSLVYPIIVFTWGMLSWPYPTKRFWYSAIVYTMMWILARYCLQFILLKDLVRQDSAGFVGWLAKEMNVRPEYSTPAAELILLAVLFLQRSTLKRFGLWDISRKNLQPASADPSPEKPTQQQQQQNLPTAADSSSSGSALPPLSSPTICVRRRKAKSELLSRSQQPPPSDADEAAPMLPPGELSDEQRPPSPPPPEPTLATPTSISSAAAVVNFFHRLATFHSAREFFKKVSGKENFSIRVELYSWMFASEFVSLLIIFFGYTKGFAEEGTAEDTTIITYFSKEEFPLALIVTLFIQFIIILVDRALFLTKSRRGKFFFHIGHVILLHAYLKFILPAMSSHNYIAESSVIKLFYASKCIYFALSAYQILSGYPSRILGNFICKRHNYLNLFSFKGYMLVPFLFELRSVMDWMLTNTALGISHWLLMEEIYSTVFVAKCWRRAEIAYPTERAKNRPPVYKYCPGMWLMLLIIACIWAPLLWFSVMSNVFLEENAVTACTSELSLGSYTPLYTLKTTSVRNLTAAETDIVYQCFSGANETEQTRKRVQALLSSTTAYSVEFDGMSSVLWTITPPSREALRAELQNNATLNLYFKVECLRDKDNGVARKYVFQNPLPPDVSSDLLSVLHPASDNASVVFRQIGHRFLLMRASESTWSSGGGRGGGRVGGGGGSGGGGAGGPTLADDSIELLARSLPAGPLSTSRIDIQAALNSTIGGIAWWQLSDLYCGSPLCPAQSDSGCAPRRHGGLRIVVLSERSKSQNRLIQAIQKVGMYGVLSVFLISVARILRSGIVPVHYLVPYVDMPHVDRILSLLNDIYLVRESGELRLEEELFAKLLFLYRSPSMLVHFTELPESVLAQFYKPDSEAATEQPPEEGQPATSSQ</sequence>
<feature type="transmembrane region" description="Helical" evidence="12">
    <location>
        <begin position="1338"/>
        <end position="1355"/>
    </location>
</feature>
<keyword evidence="10" id="KW-0175">Coiled coil</keyword>
<feature type="coiled-coil region" evidence="10">
    <location>
        <begin position="1648"/>
        <end position="1682"/>
    </location>
</feature>
<dbReference type="GO" id="GO:0005886">
    <property type="term" value="C:plasma membrane"/>
    <property type="evidence" value="ECO:0007669"/>
    <property type="project" value="UniProtKB-SubCell"/>
</dbReference>
<dbReference type="PROSITE" id="PS51257">
    <property type="entry name" value="PROKAR_LIPOPROTEIN"/>
    <property type="match status" value="1"/>
</dbReference>
<feature type="region of interest" description="Disordered" evidence="11">
    <location>
        <begin position="2633"/>
        <end position="2653"/>
    </location>
</feature>
<feature type="transmembrane region" description="Helical" evidence="12">
    <location>
        <begin position="932"/>
        <end position="951"/>
    </location>
</feature>
<feature type="region of interest" description="Disordered" evidence="11">
    <location>
        <begin position="144"/>
        <end position="163"/>
    </location>
</feature>
<keyword evidence="4" id="KW-1003">Cell membrane</keyword>
<feature type="region of interest" description="Disordered" evidence="11">
    <location>
        <begin position="1507"/>
        <end position="1552"/>
    </location>
</feature>
<feature type="transmembrane region" description="Helical" evidence="12">
    <location>
        <begin position="2016"/>
        <end position="2035"/>
    </location>
</feature>
<feature type="domain" description="Piezo TM25-28" evidence="14">
    <location>
        <begin position="1220"/>
        <end position="1432"/>
    </location>
</feature>
<dbReference type="Pfam" id="PF12166">
    <property type="entry name" value="Piezo_cap"/>
    <property type="match status" value="1"/>
</dbReference>
<comment type="caution">
    <text evidence="18">The sequence shown here is derived from an EMBL/GenBank/DDBJ whole genome shotgun (WGS) entry which is preliminary data.</text>
</comment>
<feature type="domain" description="Piezo TM1-24" evidence="16">
    <location>
        <begin position="26"/>
        <end position="707"/>
    </location>
</feature>
<protein>
    <submittedName>
        <fullName evidence="18">Uncharacterized protein</fullName>
    </submittedName>
</protein>
<gene>
    <name evidence="18" type="ORF">BOX15_Mlig000145g1</name>
</gene>
<accession>A0A267FDM0</accession>
<feature type="transmembrane region" description="Helical" evidence="12">
    <location>
        <begin position="2233"/>
        <end position="2254"/>
    </location>
</feature>
<feature type="compositionally biased region" description="Basic and acidic residues" evidence="11">
    <location>
        <begin position="1516"/>
        <end position="1527"/>
    </location>
</feature>
<feature type="transmembrane region" description="Helical" evidence="12">
    <location>
        <begin position="1759"/>
        <end position="1786"/>
    </location>
</feature>
<proteinExistence type="inferred from homology"/>
<evidence type="ECO:0000259" key="15">
    <source>
        <dbReference type="Pfam" id="PF23188"/>
    </source>
</evidence>
<feature type="transmembrane region" description="Helical" evidence="12">
    <location>
        <begin position="500"/>
        <end position="519"/>
    </location>
</feature>
<feature type="region of interest" description="Disordered" evidence="11">
    <location>
        <begin position="1450"/>
        <end position="1469"/>
    </location>
</feature>
<dbReference type="Pfam" id="PF24871">
    <property type="entry name" value="Piezo_TM1-24"/>
    <property type="match status" value="1"/>
</dbReference>
<organism evidence="18 19">
    <name type="scientific">Macrostomum lignano</name>
    <dbReference type="NCBI Taxonomy" id="282301"/>
    <lineage>
        <taxon>Eukaryota</taxon>
        <taxon>Metazoa</taxon>
        <taxon>Spiralia</taxon>
        <taxon>Lophotrochozoa</taxon>
        <taxon>Platyhelminthes</taxon>
        <taxon>Rhabditophora</taxon>
        <taxon>Macrostomorpha</taxon>
        <taxon>Macrostomida</taxon>
        <taxon>Macrostomidae</taxon>
        <taxon>Macrostomum</taxon>
    </lineage>
</organism>
<feature type="domain" description="Piezo transmembrane helical unit" evidence="15">
    <location>
        <begin position="1754"/>
        <end position="1873"/>
    </location>
</feature>
<feature type="compositionally biased region" description="Low complexity" evidence="11">
    <location>
        <begin position="1893"/>
        <end position="1919"/>
    </location>
</feature>
<keyword evidence="19" id="KW-1185">Reference proteome</keyword>
<feature type="transmembrane region" description="Helical" evidence="12">
    <location>
        <begin position="2061"/>
        <end position="2081"/>
    </location>
</feature>
<evidence type="ECO:0000256" key="11">
    <source>
        <dbReference type="SAM" id="MobiDB-lite"/>
    </source>
</evidence>
<evidence type="ECO:0000259" key="13">
    <source>
        <dbReference type="Pfam" id="PF12166"/>
    </source>
</evidence>
<evidence type="ECO:0000256" key="1">
    <source>
        <dbReference type="ARBA" id="ARBA00004651"/>
    </source>
</evidence>
<feature type="compositionally biased region" description="Gly residues" evidence="11">
    <location>
        <begin position="2428"/>
        <end position="2449"/>
    </location>
</feature>
<evidence type="ECO:0000256" key="2">
    <source>
        <dbReference type="ARBA" id="ARBA00007821"/>
    </source>
</evidence>
<keyword evidence="7" id="KW-0406">Ion transport</keyword>
<keyword evidence="5 12" id="KW-0812">Transmembrane</keyword>
<evidence type="ECO:0000256" key="6">
    <source>
        <dbReference type="ARBA" id="ARBA00022989"/>
    </source>
</evidence>
<dbReference type="InterPro" id="IPR031805">
    <property type="entry name" value="Piezo_TM25-28"/>
</dbReference>
<evidence type="ECO:0000256" key="4">
    <source>
        <dbReference type="ARBA" id="ARBA00022475"/>
    </source>
</evidence>
<evidence type="ECO:0000256" key="10">
    <source>
        <dbReference type="SAM" id="Coils"/>
    </source>
</evidence>
<evidence type="ECO:0000256" key="5">
    <source>
        <dbReference type="ARBA" id="ARBA00022692"/>
    </source>
</evidence>
<feature type="transmembrane region" description="Helical" evidence="12">
    <location>
        <begin position="115"/>
        <end position="133"/>
    </location>
</feature>
<feature type="transmembrane region" description="Helical" evidence="12">
    <location>
        <begin position="2193"/>
        <end position="2212"/>
    </location>
</feature>
<feature type="transmembrane region" description="Helical" evidence="12">
    <location>
        <begin position="1278"/>
        <end position="1302"/>
    </location>
</feature>
<dbReference type="InterPro" id="IPR027272">
    <property type="entry name" value="Piezo"/>
</dbReference>
<keyword evidence="8 12" id="KW-0472">Membrane</keyword>
<evidence type="ECO:0000259" key="17">
    <source>
        <dbReference type="Pfam" id="PF24874"/>
    </source>
</evidence>
<evidence type="ECO:0000259" key="16">
    <source>
        <dbReference type="Pfam" id="PF24871"/>
    </source>
</evidence>
<dbReference type="InterPro" id="IPR056768">
    <property type="entry name" value="THU_Piezo"/>
</dbReference>
<feature type="transmembrane region" description="Helical" evidence="12">
    <location>
        <begin position="627"/>
        <end position="648"/>
    </location>
</feature>
<feature type="region of interest" description="Disordered" evidence="11">
    <location>
        <begin position="717"/>
        <end position="786"/>
    </location>
</feature>
<dbReference type="GO" id="GO:0008381">
    <property type="term" value="F:mechanosensitive monoatomic ion channel activity"/>
    <property type="evidence" value="ECO:0007669"/>
    <property type="project" value="InterPro"/>
</dbReference>
<reference evidence="18 19" key="1">
    <citation type="submission" date="2017-06" db="EMBL/GenBank/DDBJ databases">
        <title>A platform for efficient transgenesis in Macrostomum lignano, a flatworm model organism for stem cell research.</title>
        <authorList>
            <person name="Berezikov E."/>
        </authorList>
    </citation>
    <scope>NUCLEOTIDE SEQUENCE [LARGE SCALE GENOMIC DNA]</scope>
    <source>
        <strain evidence="18">DV1</strain>
        <tissue evidence="18">Whole organism</tissue>
    </source>
</reference>
<feature type="compositionally biased region" description="Low complexity" evidence="11">
    <location>
        <begin position="757"/>
        <end position="769"/>
    </location>
</feature>
<evidence type="ECO:0000256" key="3">
    <source>
        <dbReference type="ARBA" id="ARBA00022448"/>
    </source>
</evidence>
<dbReference type="PANTHER" id="PTHR47049">
    <property type="entry name" value="PIEZO-TYPE MECHANOSENSITIVE ION CHANNEL HOMOLOG"/>
    <property type="match status" value="1"/>
</dbReference>
<feature type="compositionally biased region" description="Low complexity" evidence="11">
    <location>
        <begin position="144"/>
        <end position="154"/>
    </location>
</feature>
<feature type="transmembrane region" description="Helical" evidence="12">
    <location>
        <begin position="856"/>
        <end position="879"/>
    </location>
</feature>
<feature type="transmembrane region" description="Helical" evidence="12">
    <location>
        <begin position="598"/>
        <end position="620"/>
    </location>
</feature>
<evidence type="ECO:0000256" key="7">
    <source>
        <dbReference type="ARBA" id="ARBA00023065"/>
    </source>
</evidence>
<feature type="region of interest" description="Disordered" evidence="11">
    <location>
        <begin position="1880"/>
        <end position="1975"/>
    </location>
</feature>
<feature type="transmembrane region" description="Helical" evidence="12">
    <location>
        <begin position="681"/>
        <end position="699"/>
    </location>
</feature>
<name>A0A267FDM0_9PLAT</name>
<dbReference type="OrthoDB" id="303066at2759"/>
<feature type="transmembrane region" description="Helical" evidence="12">
    <location>
        <begin position="1247"/>
        <end position="1266"/>
    </location>
</feature>
<feature type="transmembrane region" description="Helical" evidence="12">
    <location>
        <begin position="576"/>
        <end position="592"/>
    </location>
</feature>
<dbReference type="InterPro" id="IPR031334">
    <property type="entry name" value="Piezo_cap_dom"/>
</dbReference>
<feature type="transmembrane region" description="Helical" evidence="12">
    <location>
        <begin position="2090"/>
        <end position="2110"/>
    </location>
</feature>
<dbReference type="InterPro" id="IPR056769">
    <property type="entry name" value="Piezo_TM1-24"/>
</dbReference>
<feature type="transmembrane region" description="Helical" evidence="12">
    <location>
        <begin position="1092"/>
        <end position="1114"/>
    </location>
</feature>
<comment type="subcellular location">
    <subcellularLocation>
        <location evidence="1">Cell membrane</location>
        <topology evidence="1">Multi-pass membrane protein</topology>
    </subcellularLocation>
</comment>
<dbReference type="Pfam" id="PF24874">
    <property type="entry name" value="Piezo_THU9_anchor"/>
    <property type="match status" value="1"/>
</dbReference>
<feature type="transmembrane region" description="Helical" evidence="12">
    <location>
        <begin position="2163"/>
        <end position="2181"/>
    </location>
</feature>
<dbReference type="Pfam" id="PF23188">
    <property type="entry name" value="THU_Piezo1"/>
    <property type="match status" value="1"/>
</dbReference>
<feature type="transmembrane region" description="Helical" evidence="12">
    <location>
        <begin position="412"/>
        <end position="440"/>
    </location>
</feature>
<comment type="similarity">
    <text evidence="2">Belongs to the PIEZO (TC 1.A.75) family.</text>
</comment>
<dbReference type="STRING" id="282301.A0A267FDM0"/>
<evidence type="ECO:0000259" key="14">
    <source>
        <dbReference type="Pfam" id="PF15917"/>
    </source>
</evidence>
<evidence type="ECO:0000256" key="8">
    <source>
        <dbReference type="ARBA" id="ARBA00023136"/>
    </source>
</evidence>
<dbReference type="Proteomes" id="UP000215902">
    <property type="component" value="Unassembled WGS sequence"/>
</dbReference>
<dbReference type="PANTHER" id="PTHR47049:SF2">
    <property type="entry name" value="PIEZO-TYPE MECHANOSENSITIVE ION CHANNEL HOMOLOG"/>
    <property type="match status" value="1"/>
</dbReference>
<keyword evidence="3" id="KW-0813">Transport</keyword>
<keyword evidence="9" id="KW-0407">Ion channel</keyword>
<feature type="transmembrane region" description="Helical" evidence="12">
    <location>
        <begin position="1218"/>
        <end position="1241"/>
    </location>
</feature>
<feature type="transmembrane region" description="Helical" evidence="12">
    <location>
        <begin position="1052"/>
        <end position="1080"/>
    </location>
</feature>
<dbReference type="EMBL" id="NIVC01001173">
    <property type="protein sequence ID" value="PAA71314.1"/>
    <property type="molecule type" value="Genomic_DNA"/>
</dbReference>
<feature type="compositionally biased region" description="Basic and acidic residues" evidence="11">
    <location>
        <begin position="1450"/>
        <end position="1463"/>
    </location>
</feature>
<feature type="transmembrane region" description="Helical" evidence="12">
    <location>
        <begin position="171"/>
        <end position="194"/>
    </location>
</feature>
<dbReference type="InterPro" id="IPR056770">
    <property type="entry name" value="Piezo_THU9_anchor"/>
</dbReference>
<keyword evidence="6 12" id="KW-1133">Transmembrane helix</keyword>
<evidence type="ECO:0000256" key="9">
    <source>
        <dbReference type="ARBA" id="ARBA00023303"/>
    </source>
</evidence>